<keyword evidence="2" id="KW-0132">Cell division</keyword>
<evidence type="ECO:0000313" key="8">
    <source>
        <dbReference type="EMBL" id="SCV70983.1"/>
    </source>
</evidence>
<organism evidence="8 9">
    <name type="scientific">Microbotryum intermedium</name>
    <dbReference type="NCBI Taxonomy" id="269621"/>
    <lineage>
        <taxon>Eukaryota</taxon>
        <taxon>Fungi</taxon>
        <taxon>Dikarya</taxon>
        <taxon>Basidiomycota</taxon>
        <taxon>Pucciniomycotina</taxon>
        <taxon>Microbotryomycetes</taxon>
        <taxon>Microbotryales</taxon>
        <taxon>Microbotryaceae</taxon>
        <taxon>Microbotryum</taxon>
    </lineage>
</organism>
<dbReference type="SUPFAM" id="SSF75632">
    <property type="entry name" value="Cullin homology domain"/>
    <property type="match status" value="1"/>
</dbReference>
<evidence type="ECO:0000256" key="2">
    <source>
        <dbReference type="ARBA" id="ARBA00022618"/>
    </source>
</evidence>
<dbReference type="Proteomes" id="UP000198372">
    <property type="component" value="Unassembled WGS sequence"/>
</dbReference>
<accession>A0A238FG50</accession>
<evidence type="ECO:0000256" key="1">
    <source>
        <dbReference type="ARBA" id="ARBA00016068"/>
    </source>
</evidence>
<dbReference type="PROSITE" id="PS50069">
    <property type="entry name" value="CULLIN_2"/>
    <property type="match status" value="1"/>
</dbReference>
<keyword evidence="4" id="KW-0833">Ubl conjugation pathway</keyword>
<evidence type="ECO:0000256" key="5">
    <source>
        <dbReference type="ARBA" id="ARBA00023306"/>
    </source>
</evidence>
<dbReference type="GO" id="GO:0007091">
    <property type="term" value="P:metaphase/anaphase transition of mitotic cell cycle"/>
    <property type="evidence" value="ECO:0007669"/>
    <property type="project" value="TreeGrafter"/>
</dbReference>
<evidence type="ECO:0000256" key="6">
    <source>
        <dbReference type="PROSITE-ProRule" id="PRU00330"/>
    </source>
</evidence>
<dbReference type="InterPro" id="IPR036388">
    <property type="entry name" value="WH-like_DNA-bd_sf"/>
</dbReference>
<dbReference type="Gene3D" id="1.10.10.10">
    <property type="entry name" value="Winged helix-like DNA-binding domain superfamily/Winged helix DNA-binding domain"/>
    <property type="match status" value="1"/>
</dbReference>
<feature type="domain" description="Cullin family profile" evidence="7">
    <location>
        <begin position="431"/>
        <end position="654"/>
    </location>
</feature>
<evidence type="ECO:0000256" key="4">
    <source>
        <dbReference type="ARBA" id="ARBA00022786"/>
    </source>
</evidence>
<comment type="similarity">
    <text evidence="6">Belongs to the cullin family.</text>
</comment>
<dbReference type="Pfam" id="PF08672">
    <property type="entry name" value="ANAPC2"/>
    <property type="match status" value="1"/>
</dbReference>
<protein>
    <recommendedName>
        <fullName evidence="1">Anaphase-promoting complex subunit 2</fullName>
    </recommendedName>
</protein>
<dbReference type="STRING" id="269621.A0A238FG50"/>
<reference evidence="9" key="1">
    <citation type="submission" date="2016-09" db="EMBL/GenBank/DDBJ databases">
        <authorList>
            <person name="Jeantristanb JTB J.-T."/>
            <person name="Ricardo R."/>
        </authorList>
    </citation>
    <scope>NUCLEOTIDE SEQUENCE [LARGE SCALE GENOMIC DNA]</scope>
</reference>
<name>A0A238FG50_9BASI</name>
<dbReference type="InterPro" id="IPR014786">
    <property type="entry name" value="ANAPC2_C"/>
</dbReference>
<dbReference type="PANTHER" id="PTHR45957:SF1">
    <property type="entry name" value="ANAPHASE-PROMOTING COMPLEX SUBUNIT 2"/>
    <property type="match status" value="1"/>
</dbReference>
<dbReference type="InterPro" id="IPR016158">
    <property type="entry name" value="Cullin_homology"/>
</dbReference>
<dbReference type="Pfam" id="PF25773">
    <property type="entry name" value="TPR_ANAPC2"/>
    <property type="match status" value="1"/>
</dbReference>
<dbReference type="InterPro" id="IPR044554">
    <property type="entry name" value="ANAPC2"/>
</dbReference>
<proteinExistence type="inferred from homology"/>
<dbReference type="OrthoDB" id="5581181at2759"/>
<dbReference type="Gene3D" id="1.20.1310.10">
    <property type="entry name" value="Cullin Repeats"/>
    <property type="match status" value="1"/>
</dbReference>
<dbReference type="Pfam" id="PF26557">
    <property type="entry name" value="Cullin_AB"/>
    <property type="match status" value="1"/>
</dbReference>
<evidence type="ECO:0000256" key="3">
    <source>
        <dbReference type="ARBA" id="ARBA00022776"/>
    </source>
</evidence>
<dbReference type="GO" id="GO:0051301">
    <property type="term" value="P:cell division"/>
    <property type="evidence" value="ECO:0007669"/>
    <property type="project" value="UniProtKB-KW"/>
</dbReference>
<dbReference type="InterPro" id="IPR036317">
    <property type="entry name" value="Cullin_homology_sf"/>
</dbReference>
<dbReference type="GO" id="GO:0031625">
    <property type="term" value="F:ubiquitin protein ligase binding"/>
    <property type="evidence" value="ECO:0007669"/>
    <property type="project" value="InterPro"/>
</dbReference>
<dbReference type="GO" id="GO:0070979">
    <property type="term" value="P:protein K11-linked ubiquitination"/>
    <property type="evidence" value="ECO:0007669"/>
    <property type="project" value="TreeGrafter"/>
</dbReference>
<dbReference type="InterPro" id="IPR059120">
    <property type="entry name" value="Cullin-like_AB"/>
</dbReference>
<dbReference type="GO" id="GO:0005680">
    <property type="term" value="C:anaphase-promoting complex"/>
    <property type="evidence" value="ECO:0007669"/>
    <property type="project" value="TreeGrafter"/>
</dbReference>
<dbReference type="PANTHER" id="PTHR45957">
    <property type="entry name" value="ANAPHASE-PROMOTING COMPLEX SUBUNIT 2"/>
    <property type="match status" value="1"/>
</dbReference>
<dbReference type="SMART" id="SM00182">
    <property type="entry name" value="CULLIN"/>
    <property type="match status" value="1"/>
</dbReference>
<evidence type="ECO:0000259" key="7">
    <source>
        <dbReference type="PROSITE" id="PS50069"/>
    </source>
</evidence>
<dbReference type="Gene3D" id="3.30.230.130">
    <property type="entry name" value="Cullin, Chain C, Domain 2"/>
    <property type="match status" value="1"/>
</dbReference>
<keyword evidence="3" id="KW-0498">Mitosis</keyword>
<gene>
    <name evidence="8" type="ORF">BQ2448_3745</name>
</gene>
<dbReference type="EMBL" id="FMSP01000006">
    <property type="protein sequence ID" value="SCV70983.1"/>
    <property type="molecule type" value="Genomic_DNA"/>
</dbReference>
<evidence type="ECO:0000313" key="9">
    <source>
        <dbReference type="Proteomes" id="UP000198372"/>
    </source>
</evidence>
<keyword evidence="9" id="KW-1185">Reference proteome</keyword>
<dbReference type="SMART" id="SM01013">
    <property type="entry name" value="APC2"/>
    <property type="match status" value="1"/>
</dbReference>
<dbReference type="InterPro" id="IPR036390">
    <property type="entry name" value="WH_DNA-bd_sf"/>
</dbReference>
<sequence length="770" mass="87576">MDIDVASLWKATAHQLDPAYHRDEATADQVPVAQAWPLCVAHLNPSEHAHNLDKDYFVPPVIVRAAQAVERAGLSDRLFDDYLLAIKDTFHVVQAEVIAYLDRFERAHEEQRPLVMIELLYRIGLFLDRWQRPLSTFWPSSTAVSSYRRHCLTCLYSILPPYFTPALGTYLRYLLHLSPPLASLPPSHAHALSTLIPLLDRYDPLLFGLVYEEIEKKVARDCRGVFDQLQLQALLGWVNGPVLNWVAGLYEKTLSEGATGSEEAKKLLKPTFTRFEYHVHKTMGVLRASEMFDIIVDYPRSTSALEDLKVCLLKTDQRAVVVNKLRQLNEQRLLHPGVDTKNIITQYIASIRCLRLLDPQGVLLSRIADPIRRYLRYVVCVHHIEGWFADGLHLVDRAREDTIRCIVSSLIEEGNELVKELAASDAKPVQDAKDEAENYNDPKWTPDPIDAPADFRKSKGNDIIQLLVSIYDTKDVFVKELQVLLAQRLLAVKDYAFEKEIKNVEVLKLRFGEASLQGCEVMIRDLQDSKAIDVAVHERNQGVPLHATIVSRLFWPSFQPAPLKLPGQLGRAQWEYDQAFTGLKPEKKLRWLPQLGTINITVDLRDRSLTLDVTPLQASVLEVFQSQTVWTAESIGDELRIIDIVAIRNVLYFWNNHGVLKSLPDDEWELLEFVDAATEKAAAHVIEEEAQAVQSVEAQQIEQMRVYWQYIKGMLLNLGALPIARIHSTLNMLVPTYKGKTTDELVAFLDAMRIEGLVEKTTNGSWKIVK</sequence>
<keyword evidence="5" id="KW-0131">Cell cycle</keyword>
<dbReference type="AlphaFoldDB" id="A0A238FG50"/>
<dbReference type="SUPFAM" id="SSF46785">
    <property type="entry name" value="Winged helix' DNA-binding domain"/>
    <property type="match status" value="1"/>
</dbReference>
<dbReference type="GO" id="GO:0006511">
    <property type="term" value="P:ubiquitin-dependent protein catabolic process"/>
    <property type="evidence" value="ECO:0007669"/>
    <property type="project" value="InterPro"/>
</dbReference>
<dbReference type="InterPro" id="IPR057975">
    <property type="entry name" value="TPR_ANAPC2"/>
</dbReference>